<organism evidence="3 4">
    <name type="scientific">Flavobacterium chuncheonense</name>
    <dbReference type="NCBI Taxonomy" id="2026653"/>
    <lineage>
        <taxon>Bacteria</taxon>
        <taxon>Pseudomonadati</taxon>
        <taxon>Bacteroidota</taxon>
        <taxon>Flavobacteriia</taxon>
        <taxon>Flavobacteriales</taxon>
        <taxon>Flavobacteriaceae</taxon>
        <taxon>Flavobacterium</taxon>
    </lineage>
</organism>
<dbReference type="EMBL" id="JBHUPC010000013">
    <property type="protein sequence ID" value="MFD2891982.1"/>
    <property type="molecule type" value="Genomic_DNA"/>
</dbReference>
<evidence type="ECO:0000313" key="4">
    <source>
        <dbReference type="Proteomes" id="UP001597534"/>
    </source>
</evidence>
<accession>A0ABW5YLL0</accession>
<feature type="domain" description="HMA" evidence="2">
    <location>
        <begin position="44"/>
        <end position="111"/>
    </location>
</feature>
<feature type="region of interest" description="Disordered" evidence="1">
    <location>
        <begin position="129"/>
        <end position="171"/>
    </location>
</feature>
<dbReference type="RefSeq" id="WP_379811601.1">
    <property type="nucleotide sequence ID" value="NZ_JBHUPC010000013.1"/>
</dbReference>
<evidence type="ECO:0000313" key="3">
    <source>
        <dbReference type="EMBL" id="MFD2891982.1"/>
    </source>
</evidence>
<dbReference type="InterPro" id="IPR036163">
    <property type="entry name" value="HMA_dom_sf"/>
</dbReference>
<feature type="compositionally biased region" description="Low complexity" evidence="1">
    <location>
        <begin position="134"/>
        <end position="148"/>
    </location>
</feature>
<gene>
    <name evidence="3" type="ORF">ACFS5J_08170</name>
</gene>
<name>A0ABW5YLL0_9FLAO</name>
<evidence type="ECO:0000259" key="2">
    <source>
        <dbReference type="PROSITE" id="PS50846"/>
    </source>
</evidence>
<dbReference type="PROSITE" id="PS51257">
    <property type="entry name" value="PROKAR_LIPOPROTEIN"/>
    <property type="match status" value="1"/>
</dbReference>
<evidence type="ECO:0000256" key="1">
    <source>
        <dbReference type="SAM" id="MobiDB-lite"/>
    </source>
</evidence>
<dbReference type="SUPFAM" id="SSF55008">
    <property type="entry name" value="HMA, heavy metal-associated domain"/>
    <property type="match status" value="1"/>
</dbReference>
<feature type="compositionally biased region" description="Basic and acidic residues" evidence="1">
    <location>
        <begin position="149"/>
        <end position="171"/>
    </location>
</feature>
<dbReference type="Gene3D" id="3.30.70.100">
    <property type="match status" value="1"/>
</dbReference>
<proteinExistence type="predicted"/>
<dbReference type="CDD" id="cd00371">
    <property type="entry name" value="HMA"/>
    <property type="match status" value="1"/>
</dbReference>
<reference evidence="4" key="1">
    <citation type="journal article" date="2019" name="Int. J. Syst. Evol. Microbiol.">
        <title>The Global Catalogue of Microorganisms (GCM) 10K type strain sequencing project: providing services to taxonomists for standard genome sequencing and annotation.</title>
        <authorList>
            <consortium name="The Broad Institute Genomics Platform"/>
            <consortium name="The Broad Institute Genome Sequencing Center for Infectious Disease"/>
            <person name="Wu L."/>
            <person name="Ma J."/>
        </authorList>
    </citation>
    <scope>NUCLEOTIDE SEQUENCE [LARGE SCALE GENOMIC DNA]</scope>
    <source>
        <strain evidence="4">KCTC 22671</strain>
    </source>
</reference>
<dbReference type="PROSITE" id="PS50846">
    <property type="entry name" value="HMA_2"/>
    <property type="match status" value="1"/>
</dbReference>
<sequence>MKNLKTLALVTLTTIAMVSCKNEAVNTELKSDTNTTEIATADLTTTTFKIEGMTCAMGCAKTIENKLAGLDGVGEAVVDFETETATVKFDASKLSTESIVSTVEGVAGGDLYKVADVKTSSDKAILDQEKKKGCCSNTSKESKSCSSESKTDKKSCSAEKKSETKKESSKI</sequence>
<keyword evidence="4" id="KW-1185">Reference proteome</keyword>
<protein>
    <submittedName>
        <fullName evidence="3">Heavy-metal-associated domain-containing protein</fullName>
    </submittedName>
</protein>
<dbReference type="Pfam" id="PF00403">
    <property type="entry name" value="HMA"/>
    <property type="match status" value="1"/>
</dbReference>
<dbReference type="Proteomes" id="UP001597534">
    <property type="component" value="Unassembled WGS sequence"/>
</dbReference>
<dbReference type="InterPro" id="IPR006121">
    <property type="entry name" value="HMA_dom"/>
</dbReference>
<comment type="caution">
    <text evidence="3">The sequence shown here is derived from an EMBL/GenBank/DDBJ whole genome shotgun (WGS) entry which is preliminary data.</text>
</comment>